<sequence>MRSIITFSLFFLLVFLSKANPNRFFNRITVDDGLASNNVYTVWQDKRGYMWVGSSNGLQRFDGKYFLSFTIENPVKLPAQPVRQILEDTQGQMWIRYGDHYGIYNPSNMSFQEVPFEKSEVRYHGEKLWMDSKGNIFVLLRRNKLLVYDPIKKNFTDHNVPVSLPDGYQPNTIFEDKKTGFYWVGCQQGMAVYDPREKKSYSKGNNPLHLPNLDHEDVKIVFDYHIDSKRVHWMVYWNPNQKFLAFDENSGKYLKNLGALTFNPEGEYREVIGFFETRSYDRFYYGVNYLFQNIEGNPYFDFIRNEFMPFSQIYHMFEDKEGGIWLASDEGIYHYSNYSPDILYRFFREKEPKHLFLSIAEIKMRDSSNREYWIASWGKGLFFLDQDLYEIKSPSYSAALPESKEYRQPWCILQERNSGLVWVGAQMGVLQVIDPETKKMGNYKFPIFRNSTIRSISQDEEGNIWFTTQRGDLIRYNAGKPLENESFELVREFNGFSFAHLVDKNDRVWVCTSDNGVYILDRKSGETIRHLDDKILSSNKQEKITQLNDSIFFFGYDLLNAYNANTGENRILSYSEGMISNDILHMQADQDGFLWIYTPIGICRYNYFQNSFTHYGKKDGFGLIERDGHGGLLTSDNRMIFTGYSSLFSFNPSQFNSSIKPDRPTLTNIKLFDHFLFVDSLNTDKKRTFSYDQNAFTFFFSTLNYTNQDKLKYFHRLSDIDTEWQLSGFTNMAVYSLLPPGKYSLEFRSENEEGVSSPIGSFYFRILPPFYETWWFRILIGLSLVFILGVMYRLHINRILAVVKVRNRVARDLHDDMGSTLSTINILSTMAKTKLNSDPVKTSQYISKISDNSQRMMEAMDDIVWNIKPQNDSMEKVIARMREFSTNAMDARDIDFRFEVEENVYGVKLPMDTRRDLFLIFKEAINNLVKYSKSSRAFIHFSIKKKHLHMRVRDYGAGFDLAKADNGNGLSNMQKRSENMGATLKITSEKGEGTEVILDIRI</sequence>
<dbReference type="InterPro" id="IPR011123">
    <property type="entry name" value="Y_Y_Y"/>
</dbReference>
<protein>
    <submittedName>
        <fullName evidence="11">Two-component regulator propeller domain-containing protein</fullName>
    </submittedName>
</protein>
<dbReference type="Pfam" id="PF07494">
    <property type="entry name" value="Reg_prop"/>
    <property type="match status" value="1"/>
</dbReference>
<dbReference type="EMBL" id="JBHUIV010000010">
    <property type="protein sequence ID" value="MFD2200821.1"/>
    <property type="molecule type" value="Genomic_DNA"/>
</dbReference>
<comment type="caution">
    <text evidence="11">The sequence shown here is derived from an EMBL/GenBank/DDBJ whole genome shotgun (WGS) entry which is preliminary data.</text>
</comment>
<gene>
    <name evidence="11" type="ORF">ACFSKV_04535</name>
</gene>
<dbReference type="PROSITE" id="PS50109">
    <property type="entry name" value="HIS_KIN"/>
    <property type="match status" value="1"/>
</dbReference>
<proteinExistence type="predicted"/>
<dbReference type="SUPFAM" id="SSF63829">
    <property type="entry name" value="Calcium-dependent phosphotriesterase"/>
    <property type="match status" value="2"/>
</dbReference>
<dbReference type="Pfam" id="PF07495">
    <property type="entry name" value="Y_Y_Y"/>
    <property type="match status" value="1"/>
</dbReference>
<keyword evidence="3" id="KW-0808">Transferase</keyword>
<dbReference type="InterPro" id="IPR011110">
    <property type="entry name" value="Reg_prop"/>
</dbReference>
<dbReference type="InterPro" id="IPR013783">
    <property type="entry name" value="Ig-like_fold"/>
</dbReference>
<dbReference type="SUPFAM" id="SSF55874">
    <property type="entry name" value="ATPase domain of HSP90 chaperone/DNA topoisomerase II/histidine kinase"/>
    <property type="match status" value="1"/>
</dbReference>
<keyword evidence="7" id="KW-0902">Two-component regulatory system</keyword>
<evidence type="ECO:0000256" key="8">
    <source>
        <dbReference type="ARBA" id="ARBA00023136"/>
    </source>
</evidence>
<feature type="domain" description="Histidine kinase" evidence="10">
    <location>
        <begin position="808"/>
        <end position="1002"/>
    </location>
</feature>
<keyword evidence="8 9" id="KW-0472">Membrane</keyword>
<evidence type="ECO:0000256" key="7">
    <source>
        <dbReference type="ARBA" id="ARBA00023012"/>
    </source>
</evidence>
<evidence type="ECO:0000256" key="3">
    <source>
        <dbReference type="ARBA" id="ARBA00022679"/>
    </source>
</evidence>
<evidence type="ECO:0000313" key="11">
    <source>
        <dbReference type="EMBL" id="MFD2200821.1"/>
    </source>
</evidence>
<dbReference type="PANTHER" id="PTHR24421">
    <property type="entry name" value="NITRATE/NITRITE SENSOR PROTEIN NARX-RELATED"/>
    <property type="match status" value="1"/>
</dbReference>
<evidence type="ECO:0000256" key="5">
    <source>
        <dbReference type="ARBA" id="ARBA00022777"/>
    </source>
</evidence>
<dbReference type="InterPro" id="IPR015943">
    <property type="entry name" value="WD40/YVTN_repeat-like_dom_sf"/>
</dbReference>
<dbReference type="Pfam" id="PF02518">
    <property type="entry name" value="HATPase_c"/>
    <property type="match status" value="1"/>
</dbReference>
<dbReference type="InterPro" id="IPR050482">
    <property type="entry name" value="Sensor_HK_TwoCompSys"/>
</dbReference>
<keyword evidence="5" id="KW-0418">Kinase</keyword>
<dbReference type="Gene3D" id="1.20.5.1930">
    <property type="match status" value="1"/>
</dbReference>
<dbReference type="Pfam" id="PF07730">
    <property type="entry name" value="HisKA_3"/>
    <property type="match status" value="1"/>
</dbReference>
<feature type="transmembrane region" description="Helical" evidence="9">
    <location>
        <begin position="774"/>
        <end position="794"/>
    </location>
</feature>
<dbReference type="CDD" id="cd16917">
    <property type="entry name" value="HATPase_UhpB-NarQ-NarX-like"/>
    <property type="match status" value="1"/>
</dbReference>
<dbReference type="InterPro" id="IPR005467">
    <property type="entry name" value="His_kinase_dom"/>
</dbReference>
<evidence type="ECO:0000256" key="1">
    <source>
        <dbReference type="ARBA" id="ARBA00004651"/>
    </source>
</evidence>
<reference evidence="12" key="1">
    <citation type="journal article" date="2019" name="Int. J. Syst. Evol. Microbiol.">
        <title>The Global Catalogue of Microorganisms (GCM) 10K type strain sequencing project: providing services to taxonomists for standard genome sequencing and annotation.</title>
        <authorList>
            <consortium name="The Broad Institute Genomics Platform"/>
            <consortium name="The Broad Institute Genome Sequencing Center for Infectious Disease"/>
            <person name="Wu L."/>
            <person name="Ma J."/>
        </authorList>
    </citation>
    <scope>NUCLEOTIDE SEQUENCE [LARGE SCALE GENOMIC DNA]</scope>
    <source>
        <strain evidence="12">KCTC 19812</strain>
    </source>
</reference>
<accession>A0ABW5B7X0</accession>
<organism evidence="11 12">
    <name type="scientific">Shivajiella indica</name>
    <dbReference type="NCBI Taxonomy" id="872115"/>
    <lineage>
        <taxon>Bacteria</taxon>
        <taxon>Pseudomonadati</taxon>
        <taxon>Bacteroidota</taxon>
        <taxon>Cytophagia</taxon>
        <taxon>Cytophagales</taxon>
        <taxon>Cyclobacteriaceae</taxon>
        <taxon>Shivajiella</taxon>
    </lineage>
</organism>
<comment type="subcellular location">
    <subcellularLocation>
        <location evidence="1">Cell membrane</location>
        <topology evidence="1">Multi-pass membrane protein</topology>
    </subcellularLocation>
</comment>
<evidence type="ECO:0000256" key="2">
    <source>
        <dbReference type="ARBA" id="ARBA00022475"/>
    </source>
</evidence>
<dbReference type="RefSeq" id="WP_380800690.1">
    <property type="nucleotide sequence ID" value="NZ_JBHUIV010000010.1"/>
</dbReference>
<evidence type="ECO:0000256" key="9">
    <source>
        <dbReference type="SAM" id="Phobius"/>
    </source>
</evidence>
<name>A0ABW5B7X0_9BACT</name>
<dbReference type="InterPro" id="IPR036890">
    <property type="entry name" value="HATPase_C_sf"/>
</dbReference>
<dbReference type="Gene3D" id="2.130.10.10">
    <property type="entry name" value="YVTN repeat-like/Quinoprotein amine dehydrogenase"/>
    <property type="match status" value="3"/>
</dbReference>
<evidence type="ECO:0000259" key="10">
    <source>
        <dbReference type="PROSITE" id="PS50109"/>
    </source>
</evidence>
<keyword evidence="4 9" id="KW-0812">Transmembrane</keyword>
<evidence type="ECO:0000313" key="12">
    <source>
        <dbReference type="Proteomes" id="UP001597414"/>
    </source>
</evidence>
<keyword evidence="12" id="KW-1185">Reference proteome</keyword>
<dbReference type="Proteomes" id="UP001597414">
    <property type="component" value="Unassembled WGS sequence"/>
</dbReference>
<dbReference type="Gene3D" id="3.30.565.10">
    <property type="entry name" value="Histidine kinase-like ATPase, C-terminal domain"/>
    <property type="match status" value="1"/>
</dbReference>
<dbReference type="Gene3D" id="2.60.40.10">
    <property type="entry name" value="Immunoglobulins"/>
    <property type="match status" value="1"/>
</dbReference>
<dbReference type="InterPro" id="IPR011712">
    <property type="entry name" value="Sig_transdc_His_kin_sub3_dim/P"/>
</dbReference>
<keyword evidence="6 9" id="KW-1133">Transmembrane helix</keyword>
<dbReference type="PANTHER" id="PTHR24421:SF37">
    <property type="entry name" value="SENSOR HISTIDINE KINASE NARS"/>
    <property type="match status" value="1"/>
</dbReference>
<evidence type="ECO:0000256" key="6">
    <source>
        <dbReference type="ARBA" id="ARBA00022989"/>
    </source>
</evidence>
<dbReference type="InterPro" id="IPR003594">
    <property type="entry name" value="HATPase_dom"/>
</dbReference>
<keyword evidence="2" id="KW-1003">Cell membrane</keyword>
<evidence type="ECO:0000256" key="4">
    <source>
        <dbReference type="ARBA" id="ARBA00022692"/>
    </source>
</evidence>